<dbReference type="Gene3D" id="1.10.1060.10">
    <property type="entry name" value="Alpha-helical ferredoxin"/>
    <property type="match status" value="1"/>
</dbReference>
<keyword evidence="2" id="KW-0408">Iron</keyword>
<keyword evidence="3" id="KW-0411">Iron-sulfur</keyword>
<dbReference type="InterPro" id="IPR028261">
    <property type="entry name" value="DPD_II"/>
</dbReference>
<reference evidence="5 6" key="1">
    <citation type="submission" date="2018-01" db="EMBL/GenBank/DDBJ databases">
        <title>Metagenomic assembled genomes from two thermal pools in the Uzon Caldera, Kamchatka, Russia.</title>
        <authorList>
            <person name="Wilkins L."/>
            <person name="Ettinger C."/>
        </authorList>
    </citation>
    <scope>NUCLEOTIDE SEQUENCE [LARGE SCALE GENOMIC DNA]</scope>
    <source>
        <strain evidence="5">ZAV-07</strain>
    </source>
</reference>
<dbReference type="InterPro" id="IPR017900">
    <property type="entry name" value="4Fe4S_Fe_S_CS"/>
</dbReference>
<name>A0A2J6WFY7_9BACT</name>
<feature type="domain" description="4Fe-4S ferredoxin-type" evidence="4">
    <location>
        <begin position="48"/>
        <end position="78"/>
    </location>
</feature>
<dbReference type="Pfam" id="PF12838">
    <property type="entry name" value="Fer4_7"/>
    <property type="match status" value="1"/>
</dbReference>
<gene>
    <name evidence="5" type="ORF">C0189_00435</name>
</gene>
<dbReference type="Gene3D" id="3.50.50.60">
    <property type="entry name" value="FAD/NAD(P)-binding domain"/>
    <property type="match status" value="2"/>
</dbReference>
<evidence type="ECO:0000256" key="3">
    <source>
        <dbReference type="ARBA" id="ARBA00023014"/>
    </source>
</evidence>
<dbReference type="GO" id="GO:0051536">
    <property type="term" value="F:iron-sulfur cluster binding"/>
    <property type="evidence" value="ECO:0007669"/>
    <property type="project" value="UniProtKB-KW"/>
</dbReference>
<dbReference type="PANTHER" id="PTHR42783">
    <property type="entry name" value="GLUTAMATE SYNTHASE [NADPH] SMALL CHAIN"/>
    <property type="match status" value="1"/>
</dbReference>
<feature type="domain" description="4Fe-4S ferredoxin-type" evidence="4">
    <location>
        <begin position="185"/>
        <end position="214"/>
    </location>
</feature>
<dbReference type="Pfam" id="PF14691">
    <property type="entry name" value="Fer4_20"/>
    <property type="match status" value="1"/>
</dbReference>
<dbReference type="PROSITE" id="PS00198">
    <property type="entry name" value="4FE4S_FER_1"/>
    <property type="match status" value="3"/>
</dbReference>
<evidence type="ECO:0000256" key="2">
    <source>
        <dbReference type="ARBA" id="ARBA00023004"/>
    </source>
</evidence>
<dbReference type="SUPFAM" id="SSF46548">
    <property type="entry name" value="alpha-helical ferredoxin"/>
    <property type="match status" value="1"/>
</dbReference>
<dbReference type="Proteomes" id="UP000237040">
    <property type="component" value="Unassembled WGS sequence"/>
</dbReference>
<dbReference type="EMBL" id="PNIL01000005">
    <property type="protein sequence ID" value="PMP68861.1"/>
    <property type="molecule type" value="Genomic_DNA"/>
</dbReference>
<dbReference type="AlphaFoldDB" id="A0A2J6WFY7"/>
<dbReference type="PANTHER" id="PTHR42783:SF3">
    <property type="entry name" value="GLUTAMATE SYNTHASE [NADPH] SMALL CHAIN-RELATED"/>
    <property type="match status" value="1"/>
</dbReference>
<dbReference type="SUPFAM" id="SSF54862">
    <property type="entry name" value="4Fe-4S ferredoxins"/>
    <property type="match status" value="1"/>
</dbReference>
<dbReference type="InterPro" id="IPR036188">
    <property type="entry name" value="FAD/NAD-bd_sf"/>
</dbReference>
<comment type="caution">
    <text evidence="5">The sequence shown here is derived from an EMBL/GenBank/DDBJ whole genome shotgun (WGS) entry which is preliminary data.</text>
</comment>
<proteinExistence type="predicted"/>
<dbReference type="SUPFAM" id="SSF51971">
    <property type="entry name" value="Nucleotide-binding domain"/>
    <property type="match status" value="2"/>
</dbReference>
<dbReference type="InterPro" id="IPR023753">
    <property type="entry name" value="FAD/NAD-binding_dom"/>
</dbReference>
<dbReference type="PROSITE" id="PS51379">
    <property type="entry name" value="4FE4S_FER_2"/>
    <property type="match status" value="3"/>
</dbReference>
<sequence>MRGVAMENKEYFEKTSYIGALTSTKYIFKKPVTVQYPKEKLNLPERYRGFHVNDLDKCIGCGNCMSICPCQAITMDDPKAFHLVNPKEGSTHLRPRIDYGRCSYCGLCVEVCPTGSLKMERNLIFTSQDGDAFVWFPAEERRTAENGFTQSNEITPLELEKVPMPELEPDVRKKTFEELILGFSEEAAIKEAERCLGCGICMQGCPAHMKIPEYIDAIFKKEYEISVKYMLEDNALPGICGRICTHKCQDDCVYNYRGDAVQIMWLKRFATDMVKDYKVSDPYMFPKTGKKVAVIGSGPSGLSAAYYLTLMGHSVTVFEKRSVPGGALGLGIPMYRLPVYEIDKEVGHLKDLGVEFKFNTEVGKDVLFEDLMRDYDAVYIGVGLSYGRAINLNGEDTPFIIQAIDFLRQVKVEGRRDIPKKVIVIGGGNVAMDVARTVVRLHEINYGGIDTKVQTVSLEDWDIMPASKEEIEGALEEGVIFNPGWGPKEAVFENGKLKGLIVKKVKSVFDEQRRFNPTFYEDQTLFLEGDYIIEAVGQTTNLSFIPEHLMQQLKFTPRRRIWVDEFGETSISGVFAGGDLVETSLGNAISAIANGHRAAIGIDFYLRNVKGGKND</sequence>
<dbReference type="PRINTS" id="PR00419">
    <property type="entry name" value="ADXRDTASE"/>
</dbReference>
<dbReference type="Pfam" id="PF07992">
    <property type="entry name" value="Pyr_redox_2"/>
    <property type="match status" value="1"/>
</dbReference>
<organism evidence="5 6">
    <name type="scientific">Caldisericum exile</name>
    <dbReference type="NCBI Taxonomy" id="693075"/>
    <lineage>
        <taxon>Bacteria</taxon>
        <taxon>Pseudomonadati</taxon>
        <taxon>Caldisericota/Cryosericota group</taxon>
        <taxon>Caldisericota</taxon>
        <taxon>Caldisericia</taxon>
        <taxon>Caldisericales</taxon>
        <taxon>Caldisericaceae</taxon>
        <taxon>Caldisericum</taxon>
    </lineage>
</organism>
<dbReference type="GO" id="GO:0046872">
    <property type="term" value="F:metal ion binding"/>
    <property type="evidence" value="ECO:0007669"/>
    <property type="project" value="UniProtKB-KW"/>
</dbReference>
<evidence type="ECO:0000256" key="1">
    <source>
        <dbReference type="ARBA" id="ARBA00022723"/>
    </source>
</evidence>
<dbReference type="Gene3D" id="3.30.70.20">
    <property type="match status" value="1"/>
</dbReference>
<dbReference type="GO" id="GO:0016491">
    <property type="term" value="F:oxidoreductase activity"/>
    <property type="evidence" value="ECO:0007669"/>
    <property type="project" value="InterPro"/>
</dbReference>
<evidence type="ECO:0000313" key="6">
    <source>
        <dbReference type="Proteomes" id="UP000237040"/>
    </source>
</evidence>
<accession>A0A2J6WFY7</accession>
<keyword evidence="1" id="KW-0479">Metal-binding</keyword>
<protein>
    <submittedName>
        <fullName evidence="5">Oxidoreductase</fullName>
    </submittedName>
</protein>
<feature type="domain" description="4Fe-4S ferredoxin-type" evidence="4">
    <location>
        <begin position="93"/>
        <end position="122"/>
    </location>
</feature>
<dbReference type="InterPro" id="IPR009051">
    <property type="entry name" value="Helical_ferredxn"/>
</dbReference>
<dbReference type="InterPro" id="IPR017896">
    <property type="entry name" value="4Fe4S_Fe-S-bd"/>
</dbReference>
<evidence type="ECO:0000313" key="5">
    <source>
        <dbReference type="EMBL" id="PMP68861.1"/>
    </source>
</evidence>
<evidence type="ECO:0000259" key="4">
    <source>
        <dbReference type="PROSITE" id="PS51379"/>
    </source>
</evidence>